<feature type="domain" description="Protein kinase" evidence="5">
    <location>
        <begin position="11"/>
        <end position="353"/>
    </location>
</feature>
<dbReference type="OMA" id="DASHRML"/>
<dbReference type="Gene3D" id="3.30.200.20">
    <property type="entry name" value="Phosphorylase Kinase, domain 1"/>
    <property type="match status" value="1"/>
</dbReference>
<dbReference type="GO" id="GO:0004713">
    <property type="term" value="F:protein tyrosine kinase activity"/>
    <property type="evidence" value="ECO:0007669"/>
    <property type="project" value="InterPro"/>
</dbReference>
<dbReference type="InterPro" id="IPR000719">
    <property type="entry name" value="Prot_kinase_dom"/>
</dbReference>
<dbReference type="InterPro" id="IPR020635">
    <property type="entry name" value="Tyr_kinase_cat_dom"/>
</dbReference>
<feature type="compositionally biased region" description="Basic and acidic residues" evidence="4">
    <location>
        <begin position="427"/>
        <end position="446"/>
    </location>
</feature>
<dbReference type="PROSITE" id="PS50011">
    <property type="entry name" value="PROTEIN_KINASE_DOM"/>
    <property type="match status" value="1"/>
</dbReference>
<accession>A0A0N4WVN7</accession>
<dbReference type="PANTHER" id="PTHR24418">
    <property type="entry name" value="TYROSINE-PROTEIN KINASE"/>
    <property type="match status" value="1"/>
</dbReference>
<keyword evidence="1 3" id="KW-0547">Nucleotide-binding</keyword>
<evidence type="ECO:0000259" key="5">
    <source>
        <dbReference type="PROSITE" id="PS50011"/>
    </source>
</evidence>
<organism evidence="6">
    <name type="scientific">Haemonchus placei</name>
    <name type="common">Barber's pole worm</name>
    <dbReference type="NCBI Taxonomy" id="6290"/>
    <lineage>
        <taxon>Eukaryota</taxon>
        <taxon>Metazoa</taxon>
        <taxon>Ecdysozoa</taxon>
        <taxon>Nematoda</taxon>
        <taxon>Chromadorea</taxon>
        <taxon>Rhabditida</taxon>
        <taxon>Rhabditina</taxon>
        <taxon>Rhabditomorpha</taxon>
        <taxon>Strongyloidea</taxon>
        <taxon>Trichostrongylidae</taxon>
        <taxon>Haemonchus</taxon>
    </lineage>
</organism>
<dbReference type="PROSITE" id="PS00107">
    <property type="entry name" value="PROTEIN_KINASE_ATP"/>
    <property type="match status" value="2"/>
</dbReference>
<dbReference type="InterPro" id="IPR017441">
    <property type="entry name" value="Protein_kinase_ATP_BS"/>
</dbReference>
<dbReference type="InterPro" id="IPR050198">
    <property type="entry name" value="Non-receptor_tyrosine_kinases"/>
</dbReference>
<dbReference type="InterPro" id="IPR001245">
    <property type="entry name" value="Ser-Thr/Tyr_kinase_cat_dom"/>
</dbReference>
<feature type="region of interest" description="Disordered" evidence="4">
    <location>
        <begin position="365"/>
        <end position="464"/>
    </location>
</feature>
<reference evidence="6" key="1">
    <citation type="submission" date="2017-02" db="UniProtKB">
        <authorList>
            <consortium name="WormBaseParasite"/>
        </authorList>
    </citation>
    <scope>IDENTIFICATION</scope>
</reference>
<dbReference type="SMART" id="SM00219">
    <property type="entry name" value="TyrKc"/>
    <property type="match status" value="1"/>
</dbReference>
<sequence>LCRWEFKHANVQVGRLLGRGAYGEVRKGTVIRKNGQIVNVAVKTEAVLLKRGVGLCRWEFKHANVQVGRLLGRGAYGEVRKGTVIRKNGQIVNVAVKTLIREIMKEARIMRDLHHINVVNMIGVVLVDHPIYILLEYVSGGALDVYLRRKHARIGRMERFSIMLGVASGMDYIHKANIIHRDLAARNCLYDRTHTVKISDFGLSRPGAQYKMKTAQKMPIKWMAPESILTFTFTRKTDIYTYGVLIYEIFAGIGPYDDMRNSVVKKMIKSDIEKIISAHPEKDLVDDHATQAVSEGKTTATIEIDVACDPKVGPTPSPSNERLKGTAESVLTIDAGVKKEMASITSQDQKSMIVGPVTPAPIVENKTMEDVVGPESEEKKGVITKPKISSKESPQKSGSDVGSPSTATKEGTKAPKTTKEGTTAPKTSKESPSKGDKDKDIAKKVDVPMTTQIDLDSRREKDDFKDVEIRTKPVFGRRSKLGEPFRQSSRQELHGTLSVPSFHRILKEPQKRF</sequence>
<evidence type="ECO:0000256" key="3">
    <source>
        <dbReference type="PROSITE-ProRule" id="PRU10141"/>
    </source>
</evidence>
<keyword evidence="2 3" id="KW-0067">ATP-binding</keyword>
<dbReference type="PROSITE" id="PS00109">
    <property type="entry name" value="PROTEIN_KINASE_TYR"/>
    <property type="match status" value="1"/>
</dbReference>
<dbReference type="InterPro" id="IPR008266">
    <property type="entry name" value="Tyr_kinase_AS"/>
</dbReference>
<dbReference type="InterPro" id="IPR011009">
    <property type="entry name" value="Kinase-like_dom_sf"/>
</dbReference>
<proteinExistence type="predicted"/>
<dbReference type="SUPFAM" id="SSF56112">
    <property type="entry name" value="Protein kinase-like (PK-like)"/>
    <property type="match status" value="1"/>
</dbReference>
<evidence type="ECO:0000256" key="2">
    <source>
        <dbReference type="ARBA" id="ARBA00022840"/>
    </source>
</evidence>
<evidence type="ECO:0000256" key="4">
    <source>
        <dbReference type="SAM" id="MobiDB-lite"/>
    </source>
</evidence>
<evidence type="ECO:0000313" key="6">
    <source>
        <dbReference type="WBParaSite" id="HPLM_0001576801-mRNA-1"/>
    </source>
</evidence>
<feature type="compositionally biased region" description="Basic and acidic residues" evidence="4">
    <location>
        <begin position="410"/>
        <end position="419"/>
    </location>
</feature>
<dbReference type="WBParaSite" id="HPLM_0001576801-mRNA-1">
    <property type="protein sequence ID" value="HPLM_0001576801-mRNA-1"/>
    <property type="gene ID" value="HPLM_0001576801"/>
</dbReference>
<feature type="binding site" evidence="3">
    <location>
        <position position="43"/>
    </location>
    <ligand>
        <name>ATP</name>
        <dbReference type="ChEBI" id="CHEBI:30616"/>
    </ligand>
</feature>
<dbReference type="PRINTS" id="PR00109">
    <property type="entry name" value="TYRKINASE"/>
</dbReference>
<dbReference type="Pfam" id="PF07714">
    <property type="entry name" value="PK_Tyr_Ser-Thr"/>
    <property type="match status" value="1"/>
</dbReference>
<evidence type="ECO:0000256" key="1">
    <source>
        <dbReference type="ARBA" id="ARBA00022741"/>
    </source>
</evidence>
<dbReference type="GO" id="GO:0005524">
    <property type="term" value="F:ATP binding"/>
    <property type="evidence" value="ECO:0007669"/>
    <property type="project" value="UniProtKB-UniRule"/>
</dbReference>
<feature type="binding site" evidence="3">
    <location>
        <position position="97"/>
    </location>
    <ligand>
        <name>ATP</name>
        <dbReference type="ChEBI" id="CHEBI:30616"/>
    </ligand>
</feature>
<dbReference type="CDD" id="cd00192">
    <property type="entry name" value="PTKc"/>
    <property type="match status" value="1"/>
</dbReference>
<dbReference type="Gene3D" id="1.10.510.10">
    <property type="entry name" value="Transferase(Phosphotransferase) domain 1"/>
    <property type="match status" value="1"/>
</dbReference>
<dbReference type="AlphaFoldDB" id="A0A0N4WVN7"/>
<feature type="compositionally biased region" description="Polar residues" evidence="4">
    <location>
        <begin position="395"/>
        <end position="409"/>
    </location>
</feature>
<name>A0A0N4WVN7_HAEPC</name>
<protein>
    <submittedName>
        <fullName evidence="6">Protein kinase domain-containing protein</fullName>
    </submittedName>
</protein>
<feature type="compositionally biased region" description="Basic and acidic residues" evidence="4">
    <location>
        <begin position="455"/>
        <end position="464"/>
    </location>
</feature>